<keyword evidence="1" id="KW-1133">Transmembrane helix</keyword>
<keyword evidence="1" id="KW-0812">Transmembrane</keyword>
<feature type="transmembrane region" description="Helical" evidence="1">
    <location>
        <begin position="9"/>
        <end position="41"/>
    </location>
</feature>
<keyword evidence="3" id="KW-1185">Reference proteome</keyword>
<proteinExistence type="predicted"/>
<keyword evidence="1" id="KW-0472">Membrane</keyword>
<gene>
    <name evidence="2" type="ORF">PBC4_039</name>
</gene>
<protein>
    <submittedName>
        <fullName evidence="2">Uncharacterized protein</fullName>
    </submittedName>
</protein>
<dbReference type="Proteomes" id="UP000224963">
    <property type="component" value="Segment"/>
</dbReference>
<reference evidence="2 3" key="1">
    <citation type="journal article" date="2016" name="FEMS Microbiol. Lett.">
        <title>Characterization of LysPBC4, a novel Bacillus cereus-specific endolysin of bacteriophage PBC4.</title>
        <authorList>
            <person name="Na H."/>
            <person name="Kong M."/>
            <person name="Ryu S."/>
        </authorList>
    </citation>
    <scope>NUCLEOTIDE SEQUENCE [LARGE SCALE GENOMIC DNA]</scope>
</reference>
<sequence length="74" mass="8285">MIKETLKVFLFIVLGLAAVVAAAFITFWIVIAVLGGVVWFGLLVGRIVFWSMVIIAVLLWVSYEIAKDEMKVKK</sequence>
<name>A0A1D6X877_9CAUD</name>
<accession>A0A1D6X877</accession>
<organism evidence="2 3">
    <name type="scientific">Bacillus phage PBC4</name>
    <dbReference type="NCBI Taxonomy" id="1675028"/>
    <lineage>
        <taxon>Viruses</taxon>
        <taxon>Duplodnaviria</taxon>
        <taxon>Heunggongvirae</taxon>
        <taxon>Uroviricota</taxon>
        <taxon>Caudoviricetes</taxon>
        <taxon>Sejongvirinae</taxon>
        <taxon>Yihwangvirus</taxon>
        <taxon>Yihwangvirus PBC4</taxon>
    </lineage>
</organism>
<evidence type="ECO:0000256" key="1">
    <source>
        <dbReference type="SAM" id="Phobius"/>
    </source>
</evidence>
<evidence type="ECO:0000313" key="3">
    <source>
        <dbReference type="Proteomes" id="UP000224963"/>
    </source>
</evidence>
<feature type="transmembrane region" description="Helical" evidence="1">
    <location>
        <begin position="47"/>
        <end position="66"/>
    </location>
</feature>
<dbReference type="EMBL" id="KT070866">
    <property type="protein sequence ID" value="AKQ08231.1"/>
    <property type="molecule type" value="Genomic_DNA"/>
</dbReference>
<evidence type="ECO:0000313" key="2">
    <source>
        <dbReference type="EMBL" id="AKQ08231.1"/>
    </source>
</evidence>